<dbReference type="STRING" id="574349.SAMN05443545_105187"/>
<dbReference type="Gene3D" id="1.10.3720.10">
    <property type="entry name" value="MetI-like"/>
    <property type="match status" value="1"/>
</dbReference>
<proteinExistence type="inferred from homology"/>
<dbReference type="PROSITE" id="PS50893">
    <property type="entry name" value="ABC_TRANSPORTER_2"/>
    <property type="match status" value="1"/>
</dbReference>
<organism evidence="12 13">
    <name type="scientific">Aidingimonas halophila</name>
    <dbReference type="NCBI Taxonomy" id="574349"/>
    <lineage>
        <taxon>Bacteria</taxon>
        <taxon>Pseudomonadati</taxon>
        <taxon>Pseudomonadota</taxon>
        <taxon>Gammaproteobacteria</taxon>
        <taxon>Oceanospirillales</taxon>
        <taxon>Halomonadaceae</taxon>
        <taxon>Aidingimonas</taxon>
    </lineage>
</organism>
<evidence type="ECO:0000256" key="2">
    <source>
        <dbReference type="ARBA" id="ARBA00005417"/>
    </source>
</evidence>
<comment type="similarity">
    <text evidence="2">Belongs to the ABC transporter superfamily.</text>
</comment>
<accession>A0A1H3BD10</accession>
<evidence type="ECO:0000256" key="4">
    <source>
        <dbReference type="ARBA" id="ARBA00022692"/>
    </source>
</evidence>
<dbReference type="SUPFAM" id="SSF161098">
    <property type="entry name" value="MetI-like"/>
    <property type="match status" value="1"/>
</dbReference>
<comment type="similarity">
    <text evidence="9">Belongs to the binding-protein-dependent transport system permease family.</text>
</comment>
<dbReference type="InterPro" id="IPR003439">
    <property type="entry name" value="ABC_transporter-like_ATP-bd"/>
</dbReference>
<dbReference type="PANTHER" id="PTHR43117:SF5">
    <property type="entry name" value="GLYCINE BETAINE UPTAKE SYSTEM ATP-BINDING PROTEIN YEHX"/>
    <property type="match status" value="1"/>
</dbReference>
<dbReference type="SMART" id="SM00382">
    <property type="entry name" value="AAA"/>
    <property type="match status" value="1"/>
</dbReference>
<dbReference type="InterPro" id="IPR000515">
    <property type="entry name" value="MetI-like"/>
</dbReference>
<dbReference type="GO" id="GO:0031460">
    <property type="term" value="P:glycine betaine transport"/>
    <property type="evidence" value="ECO:0007669"/>
    <property type="project" value="UniProtKB-ARBA"/>
</dbReference>
<evidence type="ECO:0000259" key="11">
    <source>
        <dbReference type="PROSITE" id="PS50928"/>
    </source>
</evidence>
<dbReference type="Proteomes" id="UP000198500">
    <property type="component" value="Unassembled WGS sequence"/>
</dbReference>
<evidence type="ECO:0000256" key="9">
    <source>
        <dbReference type="RuleBase" id="RU363032"/>
    </source>
</evidence>
<dbReference type="GO" id="GO:0005886">
    <property type="term" value="C:plasma membrane"/>
    <property type="evidence" value="ECO:0007669"/>
    <property type="project" value="UniProtKB-SubCell"/>
</dbReference>
<dbReference type="PROSITE" id="PS00211">
    <property type="entry name" value="ABC_TRANSPORTER_1"/>
    <property type="match status" value="1"/>
</dbReference>
<keyword evidence="4 9" id="KW-0812">Transmembrane</keyword>
<dbReference type="PANTHER" id="PTHR43117">
    <property type="entry name" value="OSMOPROTECTANT IMPORT ATP-BINDING PROTEIN OSMV"/>
    <property type="match status" value="1"/>
</dbReference>
<evidence type="ECO:0000256" key="3">
    <source>
        <dbReference type="ARBA" id="ARBA00022448"/>
    </source>
</evidence>
<keyword evidence="8 9" id="KW-0472">Membrane</keyword>
<dbReference type="Pfam" id="PF00005">
    <property type="entry name" value="ABC_tran"/>
    <property type="match status" value="1"/>
</dbReference>
<dbReference type="Pfam" id="PF00528">
    <property type="entry name" value="BPD_transp_1"/>
    <property type="match status" value="1"/>
</dbReference>
<evidence type="ECO:0000256" key="6">
    <source>
        <dbReference type="ARBA" id="ARBA00022840"/>
    </source>
</evidence>
<dbReference type="FunFam" id="3.40.50.300:FF:000425">
    <property type="entry name" value="Probable ABC transporter, ATP-binding subunit"/>
    <property type="match status" value="1"/>
</dbReference>
<dbReference type="GO" id="GO:0005524">
    <property type="term" value="F:ATP binding"/>
    <property type="evidence" value="ECO:0007669"/>
    <property type="project" value="UniProtKB-KW"/>
</dbReference>
<evidence type="ECO:0000256" key="1">
    <source>
        <dbReference type="ARBA" id="ARBA00004651"/>
    </source>
</evidence>
<keyword evidence="3 9" id="KW-0813">Transport</keyword>
<evidence type="ECO:0000313" key="13">
    <source>
        <dbReference type="Proteomes" id="UP000198500"/>
    </source>
</evidence>
<feature type="transmembrane region" description="Helical" evidence="9">
    <location>
        <begin position="407"/>
        <end position="428"/>
    </location>
</feature>
<dbReference type="PROSITE" id="PS50928">
    <property type="entry name" value="ABC_TM1"/>
    <property type="match status" value="1"/>
</dbReference>
<dbReference type="CDD" id="cd06261">
    <property type="entry name" value="TM_PBP2"/>
    <property type="match status" value="1"/>
</dbReference>
<dbReference type="EMBL" id="FNNI01000005">
    <property type="protein sequence ID" value="SDX39598.1"/>
    <property type="molecule type" value="Genomic_DNA"/>
</dbReference>
<dbReference type="InterPro" id="IPR017871">
    <property type="entry name" value="ABC_transporter-like_CS"/>
</dbReference>
<dbReference type="SUPFAM" id="SSF52540">
    <property type="entry name" value="P-loop containing nucleoside triphosphate hydrolases"/>
    <property type="match status" value="1"/>
</dbReference>
<gene>
    <name evidence="12" type="ORF">SAMN05443545_105187</name>
</gene>
<dbReference type="GO" id="GO:0016887">
    <property type="term" value="F:ATP hydrolysis activity"/>
    <property type="evidence" value="ECO:0007669"/>
    <property type="project" value="InterPro"/>
</dbReference>
<dbReference type="AlphaFoldDB" id="A0A1H3BD10"/>
<dbReference type="InterPro" id="IPR003593">
    <property type="entry name" value="AAA+_ATPase"/>
</dbReference>
<keyword evidence="13" id="KW-1185">Reference proteome</keyword>
<feature type="transmembrane region" description="Helical" evidence="9">
    <location>
        <begin position="332"/>
        <end position="349"/>
    </location>
</feature>
<feature type="transmembrane region" description="Helical" evidence="9">
    <location>
        <begin position="369"/>
        <end position="395"/>
    </location>
</feature>
<dbReference type="InterPro" id="IPR027417">
    <property type="entry name" value="P-loop_NTPase"/>
</dbReference>
<keyword evidence="6" id="KW-0067">ATP-binding</keyword>
<dbReference type="GO" id="GO:0055085">
    <property type="term" value="P:transmembrane transport"/>
    <property type="evidence" value="ECO:0007669"/>
    <property type="project" value="InterPro"/>
</dbReference>
<evidence type="ECO:0000256" key="8">
    <source>
        <dbReference type="ARBA" id="ARBA00023136"/>
    </source>
</evidence>
<evidence type="ECO:0000259" key="10">
    <source>
        <dbReference type="PROSITE" id="PS50893"/>
    </source>
</evidence>
<protein>
    <submittedName>
        <fullName evidence="12">ABC-type proline/glycine betaine transport system, ATPase component</fullName>
    </submittedName>
</protein>
<reference evidence="12 13" key="1">
    <citation type="submission" date="2016-10" db="EMBL/GenBank/DDBJ databases">
        <authorList>
            <person name="de Groot N.N."/>
        </authorList>
    </citation>
    <scope>NUCLEOTIDE SEQUENCE [LARGE SCALE GENOMIC DNA]</scope>
    <source>
        <strain evidence="12 13">DSM 19219</strain>
    </source>
</reference>
<keyword evidence="5" id="KW-0547">Nucleotide-binding</keyword>
<name>A0A1H3BD10_9GAMM</name>
<dbReference type="FunFam" id="1.10.3720.10:FF:000001">
    <property type="entry name" value="Glycine betaine ABC transporter, permease"/>
    <property type="match status" value="1"/>
</dbReference>
<feature type="domain" description="ABC transmembrane type-1" evidence="11">
    <location>
        <begin position="374"/>
        <end position="555"/>
    </location>
</feature>
<evidence type="ECO:0000256" key="7">
    <source>
        <dbReference type="ARBA" id="ARBA00022989"/>
    </source>
</evidence>
<feature type="domain" description="ABC transporter" evidence="10">
    <location>
        <begin position="9"/>
        <end position="243"/>
    </location>
</feature>
<evidence type="ECO:0000313" key="12">
    <source>
        <dbReference type="EMBL" id="SDX39598.1"/>
    </source>
</evidence>
<sequence length="568" mass="60872">MRDDHASMIALDGVTKRFGQEVAVDDIHLSVGHGELCVLVGTSGCGKSTTLRMINRLIEHSAGEIRIEGQQIRSFNPDQLRRRIGYAIQNTGLFPHWSVARNIGLVPRLLKWPSTRIEARVEELMSMLDLDFEAFAGKYPAQLSGGQAQRVGVARALAADPDVLLMDEPFGALDPITRETLQEELLALQGRLKKTIVFVTHDMDEALKLADRIVVMQAGRIVQQGTPMDLLGRPADAYVESLLGGRDRGLKHASLMTVSARMRHDSAVGASDVEGVRNTDSLRDALSVMLWRKTAQLPVLDGGGGAYRYTALAGRDPGVARMRQVRRANWRLLLWSLLLLVVVVALPHLDTLMRLWLPAMGDVIYRRDSFLALLGNHIAIVAIAGVIATAIGVGAGIAVTRDWGRDFLPLVSQLASIGQTFPPVAVLALSVPALGFGTVPTIIALVLYGLLPIVRNTLAGLQGIDADVMEAAKGMGLSSMQRLWQVELPLASTILLAGIRTSVTINIATAAIGSTIGAKTLGDPLIAGIVNGNGAYIVQGAIVIALLALCVDSIFERVGCGLAAYDQG</sequence>
<dbReference type="InterPro" id="IPR035906">
    <property type="entry name" value="MetI-like_sf"/>
</dbReference>
<feature type="transmembrane region" description="Helical" evidence="9">
    <location>
        <begin position="434"/>
        <end position="454"/>
    </location>
</feature>
<comment type="subcellular location">
    <subcellularLocation>
        <location evidence="1 9">Cell membrane</location>
        <topology evidence="1 9">Multi-pass membrane protein</topology>
    </subcellularLocation>
</comment>
<evidence type="ECO:0000256" key="5">
    <source>
        <dbReference type="ARBA" id="ARBA00022741"/>
    </source>
</evidence>
<keyword evidence="7 9" id="KW-1133">Transmembrane helix</keyword>
<dbReference type="Gene3D" id="3.40.50.300">
    <property type="entry name" value="P-loop containing nucleotide triphosphate hydrolases"/>
    <property type="match status" value="1"/>
</dbReference>